<dbReference type="EMBL" id="JACHKZ010000016">
    <property type="protein sequence ID" value="MBB6578574.1"/>
    <property type="molecule type" value="Genomic_DNA"/>
</dbReference>
<evidence type="ECO:0000256" key="1">
    <source>
        <dbReference type="SAM" id="MobiDB-lite"/>
    </source>
</evidence>
<evidence type="ECO:0000313" key="2">
    <source>
        <dbReference type="EMBL" id="MBB6578574.1"/>
    </source>
</evidence>
<sequence length="162" mass="18511">MTEPNPSAWQRFWNRITGHADSSEAATEDIAAQHTPPAPPEPSAEQPVVLSAARNEDEYRRECARHLYDRYADRIFQGMMPPMLYAIGSLELYLDAQGRIEGLNWLREPSHAPEVVQQIEDMVYDAAPFPAAPRLAQTIYTDTWLWDESGRFQLHTLTEGQR</sequence>
<comment type="caution">
    <text evidence="2">The sequence shown here is derived from an EMBL/GenBank/DDBJ whole genome shotgun (WGS) entry which is preliminary data.</text>
</comment>
<keyword evidence="3" id="KW-1185">Reference proteome</keyword>
<proteinExistence type="predicted"/>
<organism evidence="2 3">
    <name type="scientific">Comamonas odontotermitis</name>
    <dbReference type="NCBI Taxonomy" id="379895"/>
    <lineage>
        <taxon>Bacteria</taxon>
        <taxon>Pseudomonadati</taxon>
        <taxon>Pseudomonadota</taxon>
        <taxon>Betaproteobacteria</taxon>
        <taxon>Burkholderiales</taxon>
        <taxon>Comamonadaceae</taxon>
        <taxon>Comamonas</taxon>
    </lineage>
</organism>
<accession>A0ABR6RHS3</accession>
<dbReference type="Proteomes" id="UP000562492">
    <property type="component" value="Unassembled WGS sequence"/>
</dbReference>
<reference evidence="2 3" key="1">
    <citation type="submission" date="2020-08" db="EMBL/GenBank/DDBJ databases">
        <title>Functional genomics of gut bacteria from endangered species of beetles.</title>
        <authorList>
            <person name="Carlos-Shanley C."/>
        </authorList>
    </citation>
    <scope>NUCLEOTIDE SEQUENCE [LARGE SCALE GENOMIC DNA]</scope>
    <source>
        <strain evidence="2 3">S00124</strain>
    </source>
</reference>
<dbReference type="RefSeq" id="WP_184709211.1">
    <property type="nucleotide sequence ID" value="NZ_JACHKZ010000016.1"/>
</dbReference>
<feature type="region of interest" description="Disordered" evidence="1">
    <location>
        <begin position="20"/>
        <end position="46"/>
    </location>
</feature>
<name>A0ABR6RHS3_9BURK</name>
<gene>
    <name evidence="2" type="ORF">HNP33_002658</name>
</gene>
<evidence type="ECO:0000313" key="3">
    <source>
        <dbReference type="Proteomes" id="UP000562492"/>
    </source>
</evidence>
<protein>
    <submittedName>
        <fullName evidence="2">Uncharacterized protein</fullName>
    </submittedName>
</protein>